<dbReference type="AlphaFoldDB" id="A0A973WMR4"/>
<feature type="domain" description="Bacteriophage SP-beta YorD" evidence="1">
    <location>
        <begin position="16"/>
        <end position="56"/>
    </location>
</feature>
<dbReference type="InterPro" id="IPR035950">
    <property type="entry name" value="XkdW-like_sf"/>
</dbReference>
<sequence>MYHPEYFVTALLSIQPSLNPREDFTVVNDGTGPKISAWNRTDITQPTQAAIEAVDTDTLLAAQAVPQTVTPLQARLALLGAGLLDQVTAAVNAAGGATLITWNYAAQFDRNDPMILSLGAALNLTAAQIDALFVQAAKL</sequence>
<evidence type="ECO:0000313" key="2">
    <source>
        <dbReference type="EMBL" id="NVL07793.1"/>
    </source>
</evidence>
<name>A0A973WMR4_9BRAD</name>
<proteinExistence type="predicted"/>
<dbReference type="Gene3D" id="3.30.56.60">
    <property type="entry name" value="XkdW-like"/>
    <property type="match status" value="1"/>
</dbReference>
<comment type="caution">
    <text evidence="2">The sequence shown here is derived from an EMBL/GenBank/DDBJ whole genome shotgun (WGS) entry which is preliminary data.</text>
</comment>
<protein>
    <recommendedName>
        <fullName evidence="1">Bacteriophage SP-beta YorD domain-containing protein</fullName>
    </recommendedName>
</protein>
<accession>A0A973WMR4</accession>
<dbReference type="RefSeq" id="WP_176531411.1">
    <property type="nucleotide sequence ID" value="NZ_CP088022.1"/>
</dbReference>
<dbReference type="EMBL" id="JABWSX010000001">
    <property type="protein sequence ID" value="NVL07793.1"/>
    <property type="molecule type" value="Genomic_DNA"/>
</dbReference>
<gene>
    <name evidence="2" type="ORF">HU230_19000</name>
</gene>
<dbReference type="InterPro" id="IPR019094">
    <property type="entry name" value="Phage_SP-beta_YorD"/>
</dbReference>
<dbReference type="SUPFAM" id="SSF159865">
    <property type="entry name" value="XkdW-like"/>
    <property type="match status" value="1"/>
</dbReference>
<evidence type="ECO:0000259" key="1">
    <source>
        <dbReference type="Pfam" id="PF09636"/>
    </source>
</evidence>
<reference evidence="2" key="1">
    <citation type="submission" date="2020-06" db="EMBL/GenBank/DDBJ databases">
        <title>Whole Genome Sequence of Bradyrhizobium sp. Strain 66S1MB.</title>
        <authorList>
            <person name="Bromfield E."/>
            <person name="Cloutier S."/>
        </authorList>
    </citation>
    <scope>NUCLEOTIDE SEQUENCE</scope>
    <source>
        <strain evidence="2">66S1MB</strain>
    </source>
</reference>
<dbReference type="Pfam" id="PF09636">
    <property type="entry name" value="XkdW"/>
    <property type="match status" value="1"/>
</dbReference>
<organism evidence="2">
    <name type="scientific">Bradyrhizobium quebecense</name>
    <dbReference type="NCBI Taxonomy" id="2748629"/>
    <lineage>
        <taxon>Bacteria</taxon>
        <taxon>Pseudomonadati</taxon>
        <taxon>Pseudomonadota</taxon>
        <taxon>Alphaproteobacteria</taxon>
        <taxon>Hyphomicrobiales</taxon>
        <taxon>Nitrobacteraceae</taxon>
        <taxon>Bradyrhizobium</taxon>
    </lineage>
</organism>